<evidence type="ECO:0000256" key="2">
    <source>
        <dbReference type="ARBA" id="ARBA00022692"/>
    </source>
</evidence>
<proteinExistence type="predicted"/>
<reference evidence="7 8" key="1">
    <citation type="submission" date="2024-07" db="EMBL/GenBank/DDBJ databases">
        <title>Section-level genome sequencing and comparative genomics of Aspergillus sections Usti and Cavernicolus.</title>
        <authorList>
            <consortium name="Lawrence Berkeley National Laboratory"/>
            <person name="Nybo J.L."/>
            <person name="Vesth T.C."/>
            <person name="Theobald S."/>
            <person name="Frisvad J.C."/>
            <person name="Larsen T.O."/>
            <person name="Kjaerboelling I."/>
            <person name="Rothschild-Mancinelli K."/>
            <person name="Lyhne E.K."/>
            <person name="Kogle M.E."/>
            <person name="Barry K."/>
            <person name="Clum A."/>
            <person name="Na H."/>
            <person name="Ledsgaard L."/>
            <person name="Lin J."/>
            <person name="Lipzen A."/>
            <person name="Kuo A."/>
            <person name="Riley R."/>
            <person name="Mondo S."/>
            <person name="Labutti K."/>
            <person name="Haridas S."/>
            <person name="Pangalinan J."/>
            <person name="Salamov A.A."/>
            <person name="Simmons B.A."/>
            <person name="Magnuson J.K."/>
            <person name="Chen J."/>
            <person name="Drula E."/>
            <person name="Henrissat B."/>
            <person name="Wiebenga A."/>
            <person name="Lubbers R.J."/>
            <person name="Gomes A.C."/>
            <person name="Makela M.R."/>
            <person name="Stajich J."/>
            <person name="Grigoriev I.V."/>
            <person name="Mortensen U.H."/>
            <person name="De Vries R.P."/>
            <person name="Baker S.E."/>
            <person name="Andersen M.R."/>
        </authorList>
    </citation>
    <scope>NUCLEOTIDE SEQUENCE [LARGE SCALE GENOMIC DNA]</scope>
    <source>
        <strain evidence="7 8">CBS 588.65</strain>
    </source>
</reference>
<dbReference type="Pfam" id="PF26616">
    <property type="entry name" value="CorA-like"/>
    <property type="match status" value="1"/>
</dbReference>
<gene>
    <name evidence="7" type="ORF">BJX63DRAFT_436520</name>
</gene>
<feature type="domain" description="CorA-like transporter" evidence="6">
    <location>
        <begin position="31"/>
        <end position="237"/>
    </location>
</feature>
<evidence type="ECO:0000256" key="3">
    <source>
        <dbReference type="ARBA" id="ARBA00022989"/>
    </source>
</evidence>
<protein>
    <recommendedName>
        <fullName evidence="6">CorA-like transporter domain-containing protein</fullName>
    </recommendedName>
</protein>
<comment type="caution">
    <text evidence="7">The sequence shown here is derived from an EMBL/GenBank/DDBJ whole genome shotgun (WGS) entry which is preliminary data.</text>
</comment>
<dbReference type="Gene3D" id="1.20.58.340">
    <property type="entry name" value="Magnesium transport protein CorA, transmembrane region"/>
    <property type="match status" value="1"/>
</dbReference>
<evidence type="ECO:0000256" key="5">
    <source>
        <dbReference type="SAM" id="Phobius"/>
    </source>
</evidence>
<dbReference type="SUPFAM" id="SSF144083">
    <property type="entry name" value="Magnesium transport protein CorA, transmembrane region"/>
    <property type="match status" value="1"/>
</dbReference>
<keyword evidence="4 5" id="KW-0472">Membrane</keyword>
<feature type="transmembrane region" description="Helical" evidence="5">
    <location>
        <begin position="377"/>
        <end position="397"/>
    </location>
</feature>
<accession>A0ABR4GY76</accession>
<dbReference type="Proteomes" id="UP001610334">
    <property type="component" value="Unassembled WGS sequence"/>
</dbReference>
<evidence type="ECO:0000259" key="6">
    <source>
        <dbReference type="Pfam" id="PF26616"/>
    </source>
</evidence>
<sequence length="466" mass="53820">MAEEPSGTRLARDRAKLVSMKIYSPSRYPVFCKEPEETDISLIDINTSTTSPPDPLLFKNDTDFIQHVETKPEPHIRIISIWSINSNKPLCITQSGMQTLLDHYDIGDEFRDLVHSFGKKQHISDSGHGGMTVGRRADGAYDVQYLLPYVEEYTIGGITKYTDRWVCVFNRFSPEKLGQNLWIFLHVKRQSEAQKRIESAVKQGLDCYKDPRFLHLVTVSSYIGHWRACIRSLAEEVERMANIVIVSRFTEETNYNQALDWLVKLSLLRENLLPLRSKLQVVQQILRKLIEIDSVLNPHCMNPDQDEQDTRDNIAFYLQRTDGYLQSLQVLEDRLQGTLKLLEVAVDLGNRNSTGEINKKMLELTTEGANDSASMKVITFLTMLYLPPSFVSTFLGMNVFSFRDSKDSPGFTTSKNIWLFFVLWFILSSLTFLAWKIFWMVHKRRRQKSSNNVAKDIELGQWDERV</sequence>
<keyword evidence="2 5" id="KW-0812">Transmembrane</keyword>
<evidence type="ECO:0000256" key="1">
    <source>
        <dbReference type="ARBA" id="ARBA00004141"/>
    </source>
</evidence>
<evidence type="ECO:0000313" key="7">
    <source>
        <dbReference type="EMBL" id="KAL2808005.1"/>
    </source>
</evidence>
<feature type="transmembrane region" description="Helical" evidence="5">
    <location>
        <begin position="417"/>
        <end position="439"/>
    </location>
</feature>
<evidence type="ECO:0000313" key="8">
    <source>
        <dbReference type="Proteomes" id="UP001610334"/>
    </source>
</evidence>
<keyword evidence="3 5" id="KW-1133">Transmembrane helix</keyword>
<evidence type="ECO:0000256" key="4">
    <source>
        <dbReference type="ARBA" id="ARBA00023136"/>
    </source>
</evidence>
<dbReference type="EMBL" id="JBFXLT010000124">
    <property type="protein sequence ID" value="KAL2808005.1"/>
    <property type="molecule type" value="Genomic_DNA"/>
</dbReference>
<dbReference type="InterPro" id="IPR058257">
    <property type="entry name" value="CorA-like_dom"/>
</dbReference>
<name>A0ABR4GY76_9EURO</name>
<dbReference type="InterPro" id="IPR045863">
    <property type="entry name" value="CorA_TM1_TM2"/>
</dbReference>
<organism evidence="7 8">
    <name type="scientific">Aspergillus granulosus</name>
    <dbReference type="NCBI Taxonomy" id="176169"/>
    <lineage>
        <taxon>Eukaryota</taxon>
        <taxon>Fungi</taxon>
        <taxon>Dikarya</taxon>
        <taxon>Ascomycota</taxon>
        <taxon>Pezizomycotina</taxon>
        <taxon>Eurotiomycetes</taxon>
        <taxon>Eurotiomycetidae</taxon>
        <taxon>Eurotiales</taxon>
        <taxon>Aspergillaceae</taxon>
        <taxon>Aspergillus</taxon>
        <taxon>Aspergillus subgen. Nidulantes</taxon>
    </lineage>
</organism>
<keyword evidence="8" id="KW-1185">Reference proteome</keyword>
<comment type="subcellular location">
    <subcellularLocation>
        <location evidence="1">Membrane</location>
        <topology evidence="1">Multi-pass membrane protein</topology>
    </subcellularLocation>
</comment>